<proteinExistence type="predicted"/>
<dbReference type="PROSITE" id="PS51915">
    <property type="entry name" value="ZAD"/>
    <property type="match status" value="1"/>
</dbReference>
<feature type="compositionally biased region" description="Basic and acidic residues" evidence="2">
    <location>
        <begin position="138"/>
        <end position="157"/>
    </location>
</feature>
<evidence type="ECO:0000259" key="3">
    <source>
        <dbReference type="PROSITE" id="PS51915"/>
    </source>
</evidence>
<name>A0A0A1WN67_ZEUCU</name>
<dbReference type="GO" id="GO:0008270">
    <property type="term" value="F:zinc ion binding"/>
    <property type="evidence" value="ECO:0007669"/>
    <property type="project" value="UniProtKB-UniRule"/>
</dbReference>
<dbReference type="Pfam" id="PF07776">
    <property type="entry name" value="zf-AD"/>
    <property type="match status" value="1"/>
</dbReference>
<reference evidence="4" key="2">
    <citation type="journal article" date="2015" name="Gigascience">
        <title>Reconstructing a comprehensive transcriptome assembly of a white-pupal translocated strain of the pest fruit fly Bactrocera cucurbitae.</title>
        <authorList>
            <person name="Sim S.B."/>
            <person name="Calla B."/>
            <person name="Hall B."/>
            <person name="DeRego T."/>
            <person name="Geib S.M."/>
        </authorList>
    </citation>
    <scope>NUCLEOTIDE SEQUENCE</scope>
</reference>
<feature type="compositionally biased region" description="Basic residues" evidence="2">
    <location>
        <begin position="158"/>
        <end position="173"/>
    </location>
</feature>
<feature type="binding site" evidence="1">
    <location>
        <position position="49"/>
    </location>
    <ligand>
        <name>Zn(2+)</name>
        <dbReference type="ChEBI" id="CHEBI:29105"/>
    </ligand>
</feature>
<organism evidence="4">
    <name type="scientific">Zeugodacus cucurbitae</name>
    <name type="common">Melon fruit fly</name>
    <name type="synonym">Bactrocera cucurbitae</name>
    <dbReference type="NCBI Taxonomy" id="28588"/>
    <lineage>
        <taxon>Eukaryota</taxon>
        <taxon>Metazoa</taxon>
        <taxon>Ecdysozoa</taxon>
        <taxon>Arthropoda</taxon>
        <taxon>Hexapoda</taxon>
        <taxon>Insecta</taxon>
        <taxon>Pterygota</taxon>
        <taxon>Neoptera</taxon>
        <taxon>Endopterygota</taxon>
        <taxon>Diptera</taxon>
        <taxon>Brachycera</taxon>
        <taxon>Muscomorpha</taxon>
        <taxon>Tephritoidea</taxon>
        <taxon>Tephritidae</taxon>
        <taxon>Zeugodacus</taxon>
        <taxon>Zeugodacus</taxon>
    </lineage>
</organism>
<evidence type="ECO:0000313" key="4">
    <source>
        <dbReference type="EMBL" id="JAD00499.1"/>
    </source>
</evidence>
<keyword evidence="1" id="KW-0863">Zinc-finger</keyword>
<feature type="binding site" evidence="1">
    <location>
        <position position="3"/>
    </location>
    <ligand>
        <name>Zn(2+)</name>
        <dbReference type="ChEBI" id="CHEBI:29105"/>
    </ligand>
</feature>
<evidence type="ECO:0000256" key="2">
    <source>
        <dbReference type="SAM" id="MobiDB-lite"/>
    </source>
</evidence>
<dbReference type="GO" id="GO:0005634">
    <property type="term" value="C:nucleus"/>
    <property type="evidence" value="ECO:0007669"/>
    <property type="project" value="InterPro"/>
</dbReference>
<feature type="domain" description="ZAD" evidence="3">
    <location>
        <begin position="1"/>
        <end position="76"/>
    </location>
</feature>
<accession>A0A0A1WN67</accession>
<reference evidence="4" key="1">
    <citation type="submission" date="2014-11" db="EMBL/GenBank/DDBJ databases">
        <authorList>
            <person name="Geib S."/>
        </authorList>
    </citation>
    <scope>NUCLEOTIDE SEQUENCE</scope>
</reference>
<feature type="compositionally biased region" description="Acidic residues" evidence="2">
    <location>
        <begin position="178"/>
        <end position="194"/>
    </location>
</feature>
<dbReference type="SUPFAM" id="SSF57716">
    <property type="entry name" value="Glucocorticoid receptor-like (DNA-binding domain)"/>
    <property type="match status" value="1"/>
</dbReference>
<gene>
    <name evidence="4" type="primary">grau_12</name>
    <name evidence="4" type="ORF">g.44511</name>
</gene>
<dbReference type="AlphaFoldDB" id="A0A0A1WN67"/>
<evidence type="ECO:0000256" key="1">
    <source>
        <dbReference type="PROSITE-ProRule" id="PRU01263"/>
    </source>
</evidence>
<dbReference type="SMART" id="SM00868">
    <property type="entry name" value="zf-AD"/>
    <property type="match status" value="1"/>
</dbReference>
<keyword evidence="1" id="KW-0862">Zinc</keyword>
<feature type="binding site" evidence="1">
    <location>
        <position position="6"/>
    </location>
    <ligand>
        <name>Zn(2+)</name>
        <dbReference type="ChEBI" id="CHEBI:29105"/>
    </ligand>
</feature>
<feature type="binding site" evidence="1">
    <location>
        <position position="52"/>
    </location>
    <ligand>
        <name>Zn(2+)</name>
        <dbReference type="ChEBI" id="CHEBI:29105"/>
    </ligand>
</feature>
<feature type="compositionally biased region" description="Acidic residues" evidence="2">
    <location>
        <begin position="121"/>
        <end position="137"/>
    </location>
</feature>
<keyword evidence="1" id="KW-0479">Metal-binding</keyword>
<feature type="region of interest" description="Disordered" evidence="2">
    <location>
        <begin position="121"/>
        <end position="210"/>
    </location>
</feature>
<dbReference type="InterPro" id="IPR012934">
    <property type="entry name" value="Znf_AD"/>
</dbReference>
<protein>
    <submittedName>
        <fullName evidence="4">Transcription factor grauzone</fullName>
    </submittedName>
</protein>
<dbReference type="Gene3D" id="3.40.1800.20">
    <property type="match status" value="1"/>
</dbReference>
<dbReference type="EMBL" id="GBXI01013793">
    <property type="protein sequence ID" value="JAD00499.1"/>
    <property type="molecule type" value="Transcribed_RNA"/>
</dbReference>
<sequence>MVCRLCLKYSDCCLEIFDVNGEQLEIADILKRHFWFQPLPNDTISTVICRICWLKVSDFHQFYLTIEQAHSSLSDTYVKHETVTVAIDQDFIEQSVQIKEECLDYLRTNEKVEEEVNPLYEAELDQGMNEDSEEGEIRDEKIKEESNVVKKSEEKTPRQKRKYVRKKQCKKKVSKNEIDEDDEDSEDDDDDDEQEKPKRQKVITSTPQDDAMVKKHIPMGCELCTFVGEDFTAMAKHFRLQHPLIKPYIRCCNKKLNKRFKVVQHAYKHEDPEFFKYD</sequence>